<dbReference type="Pfam" id="PF04299">
    <property type="entry name" value="FMN_bind_2"/>
    <property type="match status" value="1"/>
</dbReference>
<evidence type="ECO:0000313" key="1">
    <source>
        <dbReference type="EMBL" id="OCL36669.1"/>
    </source>
</evidence>
<reference evidence="2" key="1">
    <citation type="submission" date="2016-07" db="EMBL/GenBank/DDBJ databases">
        <authorList>
            <person name="Florea S."/>
            <person name="Webb J.S."/>
            <person name="Jaromczyk J."/>
            <person name="Schardl C.L."/>
        </authorList>
    </citation>
    <scope>NUCLEOTIDE SEQUENCE [LARGE SCALE GENOMIC DNA]</scope>
    <source>
        <strain evidence="2">IPBSL-7</strain>
    </source>
</reference>
<accession>A0A1C0AQP3</accession>
<evidence type="ECO:0000313" key="2">
    <source>
        <dbReference type="Proteomes" id="UP000093501"/>
    </source>
</evidence>
<dbReference type="Gene3D" id="2.30.110.10">
    <property type="entry name" value="Electron Transport, Fmn-binding Protein, Chain A"/>
    <property type="match status" value="1"/>
</dbReference>
<dbReference type="InterPro" id="IPR012349">
    <property type="entry name" value="Split_barrel_FMN-bd"/>
</dbReference>
<dbReference type="SUPFAM" id="SSF50475">
    <property type="entry name" value="FMN-binding split barrel"/>
    <property type="match status" value="1"/>
</dbReference>
<sequence length="113" mass="12471">MEPDIPASTVYVPASQRVDDVDRCRALLSEVGAALWITGGDGAPSATLLPTVWEGERLIAHASAHNPQFDLADGERVVNAGRKLTPCCRSKIDPSHGCCWFYLVGWRRWPRVR</sequence>
<dbReference type="EMBL" id="MBQD01000010">
    <property type="protein sequence ID" value="OCL36669.1"/>
    <property type="molecule type" value="Genomic_DNA"/>
</dbReference>
<keyword evidence="2" id="KW-1185">Reference proteome</keyword>
<dbReference type="InterPro" id="IPR007396">
    <property type="entry name" value="TR_PAI2-type"/>
</dbReference>
<gene>
    <name evidence="1" type="ORF">BCR15_14005</name>
</gene>
<proteinExistence type="predicted"/>
<comment type="caution">
    <text evidence="1">The sequence shown here is derived from an EMBL/GenBank/DDBJ whole genome shotgun (WGS) entry which is preliminary data.</text>
</comment>
<dbReference type="Proteomes" id="UP000093501">
    <property type="component" value="Unassembled WGS sequence"/>
</dbReference>
<organism evidence="1 2">
    <name type="scientific">Tessaracoccus lapidicaptus</name>
    <dbReference type="NCBI Taxonomy" id="1427523"/>
    <lineage>
        <taxon>Bacteria</taxon>
        <taxon>Bacillati</taxon>
        <taxon>Actinomycetota</taxon>
        <taxon>Actinomycetes</taxon>
        <taxon>Propionibacteriales</taxon>
        <taxon>Propionibacteriaceae</taxon>
        <taxon>Tessaracoccus</taxon>
    </lineage>
</organism>
<protein>
    <submittedName>
        <fullName evidence="1">Uncharacterized protein</fullName>
    </submittedName>
</protein>
<dbReference type="AlphaFoldDB" id="A0A1C0AQP3"/>
<dbReference type="RefSeq" id="WP_068750404.1">
    <property type="nucleotide sequence ID" value="NZ_MBQD01000010.1"/>
</dbReference>
<name>A0A1C0AQP3_9ACTN</name>